<keyword evidence="2" id="KW-0808">Transferase</keyword>
<feature type="domain" description="Protein kinase" evidence="6">
    <location>
        <begin position="1"/>
        <end position="200"/>
    </location>
</feature>
<dbReference type="PANTHER" id="PTHR27002">
    <property type="entry name" value="RECEPTOR-LIKE SERINE/THREONINE-PROTEIN KINASE SD1-8"/>
    <property type="match status" value="1"/>
</dbReference>
<dbReference type="AlphaFoldDB" id="A0AAV0KQ32"/>
<feature type="non-terminal residue" evidence="7">
    <location>
        <position position="200"/>
    </location>
</feature>
<organism evidence="7 8">
    <name type="scientific">Linum tenue</name>
    <dbReference type="NCBI Taxonomy" id="586396"/>
    <lineage>
        <taxon>Eukaryota</taxon>
        <taxon>Viridiplantae</taxon>
        <taxon>Streptophyta</taxon>
        <taxon>Embryophyta</taxon>
        <taxon>Tracheophyta</taxon>
        <taxon>Spermatophyta</taxon>
        <taxon>Magnoliopsida</taxon>
        <taxon>eudicotyledons</taxon>
        <taxon>Gunneridae</taxon>
        <taxon>Pentapetalae</taxon>
        <taxon>rosids</taxon>
        <taxon>fabids</taxon>
        <taxon>Malpighiales</taxon>
        <taxon>Linaceae</taxon>
        <taxon>Linum</taxon>
    </lineage>
</organism>
<evidence type="ECO:0000256" key="3">
    <source>
        <dbReference type="ARBA" id="ARBA00022741"/>
    </source>
</evidence>
<dbReference type="GO" id="GO:0004674">
    <property type="term" value="F:protein serine/threonine kinase activity"/>
    <property type="evidence" value="ECO:0007669"/>
    <property type="project" value="UniProtKB-KW"/>
</dbReference>
<dbReference type="GO" id="GO:0005886">
    <property type="term" value="C:plasma membrane"/>
    <property type="evidence" value="ECO:0007669"/>
    <property type="project" value="TreeGrafter"/>
</dbReference>
<dbReference type="InterPro" id="IPR001245">
    <property type="entry name" value="Ser-Thr/Tyr_kinase_cat_dom"/>
</dbReference>
<dbReference type="PROSITE" id="PS50011">
    <property type="entry name" value="PROTEIN_KINASE_DOM"/>
    <property type="match status" value="1"/>
</dbReference>
<comment type="caution">
    <text evidence="7">The sequence shown here is derived from an EMBL/GenBank/DDBJ whole genome shotgun (WGS) entry which is preliminary data.</text>
</comment>
<dbReference type="SUPFAM" id="SSF56112">
    <property type="entry name" value="Protein kinase-like (PK-like)"/>
    <property type="match status" value="1"/>
</dbReference>
<proteinExistence type="predicted"/>
<dbReference type="InterPro" id="IPR011009">
    <property type="entry name" value="Kinase-like_dom_sf"/>
</dbReference>
<evidence type="ECO:0000256" key="1">
    <source>
        <dbReference type="ARBA" id="ARBA00022527"/>
    </source>
</evidence>
<dbReference type="GO" id="GO:0005524">
    <property type="term" value="F:ATP binding"/>
    <property type="evidence" value="ECO:0007669"/>
    <property type="project" value="UniProtKB-KW"/>
</dbReference>
<dbReference type="Pfam" id="PF07714">
    <property type="entry name" value="PK_Tyr_Ser-Thr"/>
    <property type="match status" value="1"/>
</dbReference>
<keyword evidence="5" id="KW-0067">ATP-binding</keyword>
<gene>
    <name evidence="7" type="ORF">LITE_LOCUS19362</name>
</gene>
<keyword evidence="1" id="KW-0723">Serine/threonine-protein kinase</keyword>
<evidence type="ECO:0000256" key="4">
    <source>
        <dbReference type="ARBA" id="ARBA00022777"/>
    </source>
</evidence>
<keyword evidence="3" id="KW-0547">Nucleotide-binding</keyword>
<dbReference type="EMBL" id="CAMGYJ010000005">
    <property type="protein sequence ID" value="CAI0423029.1"/>
    <property type="molecule type" value="Genomic_DNA"/>
</dbReference>
<evidence type="ECO:0000259" key="6">
    <source>
        <dbReference type="PROSITE" id="PS50011"/>
    </source>
</evidence>
<keyword evidence="8" id="KW-1185">Reference proteome</keyword>
<accession>A0AAV0KQ32</accession>
<dbReference type="Gene3D" id="1.10.510.10">
    <property type="entry name" value="Transferase(Phosphotransferase) domain 1"/>
    <property type="match status" value="1"/>
</dbReference>
<evidence type="ECO:0000256" key="5">
    <source>
        <dbReference type="ARBA" id="ARBA00022840"/>
    </source>
</evidence>
<evidence type="ECO:0000256" key="2">
    <source>
        <dbReference type="ARBA" id="ARBA00022679"/>
    </source>
</evidence>
<evidence type="ECO:0000313" key="7">
    <source>
        <dbReference type="EMBL" id="CAI0423029.1"/>
    </source>
</evidence>
<sequence>MKRLVLLRLTGERNTSNGAADEQHDDDEDELRTFNFEIIAAAATNYFATANKIGEGGFAPVYKASNVLPDDDMNPKISDFGMATILGLRIRSKHRVGYMSPEYALHGVVSTKTNVFSFGILLLEIVSGKKNNGFYDPDEKLSTLAGYTGLLCVQDQATDRPAMSEVVALLSNETRVLAHPKQPSFCAGEVAEELAKVEIE</sequence>
<dbReference type="Proteomes" id="UP001154282">
    <property type="component" value="Unassembled WGS sequence"/>
</dbReference>
<keyword evidence="4" id="KW-0418">Kinase</keyword>
<reference evidence="7" key="1">
    <citation type="submission" date="2022-08" db="EMBL/GenBank/DDBJ databases">
        <authorList>
            <person name="Gutierrez-Valencia J."/>
        </authorList>
    </citation>
    <scope>NUCLEOTIDE SEQUENCE</scope>
</reference>
<dbReference type="InterPro" id="IPR000719">
    <property type="entry name" value="Prot_kinase_dom"/>
</dbReference>
<evidence type="ECO:0000313" key="8">
    <source>
        <dbReference type="Proteomes" id="UP001154282"/>
    </source>
</evidence>
<protein>
    <recommendedName>
        <fullName evidence="6">Protein kinase domain-containing protein</fullName>
    </recommendedName>
</protein>
<dbReference type="PANTHER" id="PTHR27002:SF926">
    <property type="entry name" value="OS07G0535800 PROTEIN"/>
    <property type="match status" value="1"/>
</dbReference>
<name>A0AAV0KQ32_9ROSI</name>